<sequence length="1131" mass="123920">MPAKQKPKSSKQRRKAAAAAHIRPAESLRLQNENDALLCLPDDVLVAILELLDWKCRLKMGSLCRRLKNVVNNAPWMCSARFTLQDPATVFTAVMVRPRADVVTELDVGFYVLAKSERVAEALSLCTNLVVLRCVHSRIRSTTMVLLLKDKLRRLECLHWSVLKDTTVDIEVPDFLASSSAGSGQCDCSVLPPNLKTIFTSVSATPRKALKLPQWRRVIARELATTSTISLTPQTAFLPMHCYRWTLPCKKIFWMTTAGILKRSTASHCTLQSTVLLNYVKLGEIDSISSKDAMSRTQLTVFVEECRDDAVTQLNDWWCAGTWRHLRALTLGSFREAASLFHCNRRNQSALCNFVRSCVALTELNLSAFHFDEDFDWSSMLATGGLDNLRSLALAACALWKGERLQLLGRASFKLRELDVRSFPNARYTPHCDVCPRDTTCNDVALGPLRCLEHLERLTLCELPHVRSLNFLLGCTSIRELRLRNLGVWSIYEGLDMTPIVSIWPQLRALKLESATSMIDLSIFVNVPVSPLMKRICLALVSFDDEDVIEPHIGNVVQRICPAVDVVHVHMRYPTMAMTRIFFPRAPLLKADDAPDNTDTAWLPTADKWQMARVSAPGAHRSRQLLGPERHPSGPPTRDHERLLLFRLATDNQNDGLATEDGRRGGPGANQRQRDETSTARSGTDTEGDQDSDDVSPLESVHAIVAKMKPSAGRCASGAAGPSSGEAEAEGASATSGSGRGKSGTTEEGATSPRGGKLSTDKVMRSALRVLKLRLDRVGRKLSELDFDNRALTGRVQFFRSENGKLHQALEKERTKARNSPDRLSAGSPAGTSQGGACALGGATSGSPTNASFSAAALLDGERGPPTGANVNAGPWPLSPSGPGRSCLLADMMTPSTSSASLDAILSPRRQLRNLQQEPQEQLAVIALASTAAAPISPPRLALPPPMPPALPVFTFGQPQRSNTSFQDVSEDPIFLFTDLFEDTSDESVNNNNLGISRQGPGLVSSSVTVQNAASTDTVPSTSTAAKRFSSNTTVASDVASTSRDQQLDQQETQDQHDQQDQRDLQEQHDRKEQLDQQEPHDQQQPLQDQQVSSTTSDPNSESKGTRSRSPLHDEPDLYEPKYSMSSSSLD</sequence>
<evidence type="ECO:0000313" key="1">
    <source>
        <dbReference type="EMBL" id="KAH7941681.1"/>
    </source>
</evidence>
<gene>
    <name evidence="1" type="ORF">HPB49_016072</name>
</gene>
<organism evidence="1 2">
    <name type="scientific">Dermacentor silvarum</name>
    <name type="common">Tick</name>
    <dbReference type="NCBI Taxonomy" id="543639"/>
    <lineage>
        <taxon>Eukaryota</taxon>
        <taxon>Metazoa</taxon>
        <taxon>Ecdysozoa</taxon>
        <taxon>Arthropoda</taxon>
        <taxon>Chelicerata</taxon>
        <taxon>Arachnida</taxon>
        <taxon>Acari</taxon>
        <taxon>Parasitiformes</taxon>
        <taxon>Ixodida</taxon>
        <taxon>Ixodoidea</taxon>
        <taxon>Ixodidae</taxon>
        <taxon>Rhipicephalinae</taxon>
        <taxon>Dermacentor</taxon>
    </lineage>
</organism>
<dbReference type="EMBL" id="CM023476">
    <property type="protein sequence ID" value="KAH7941681.1"/>
    <property type="molecule type" value="Genomic_DNA"/>
</dbReference>
<accession>A0ACB8CG59</accession>
<keyword evidence="2" id="KW-1185">Reference proteome</keyword>
<evidence type="ECO:0000313" key="2">
    <source>
        <dbReference type="Proteomes" id="UP000821865"/>
    </source>
</evidence>
<protein>
    <submittedName>
        <fullName evidence="1">Uncharacterized protein</fullName>
    </submittedName>
</protein>
<proteinExistence type="predicted"/>
<comment type="caution">
    <text evidence="1">The sequence shown here is derived from an EMBL/GenBank/DDBJ whole genome shotgun (WGS) entry which is preliminary data.</text>
</comment>
<reference evidence="1" key="1">
    <citation type="submission" date="2020-05" db="EMBL/GenBank/DDBJ databases">
        <title>Large-scale comparative analyses of tick genomes elucidate their genetic diversity and vector capacities.</title>
        <authorList>
            <person name="Jia N."/>
            <person name="Wang J."/>
            <person name="Shi W."/>
            <person name="Du L."/>
            <person name="Sun Y."/>
            <person name="Zhan W."/>
            <person name="Jiang J."/>
            <person name="Wang Q."/>
            <person name="Zhang B."/>
            <person name="Ji P."/>
            <person name="Sakyi L.B."/>
            <person name="Cui X."/>
            <person name="Yuan T."/>
            <person name="Jiang B."/>
            <person name="Yang W."/>
            <person name="Lam T.T.-Y."/>
            <person name="Chang Q."/>
            <person name="Ding S."/>
            <person name="Wang X."/>
            <person name="Zhu J."/>
            <person name="Ruan X."/>
            <person name="Zhao L."/>
            <person name="Wei J."/>
            <person name="Que T."/>
            <person name="Du C."/>
            <person name="Cheng J."/>
            <person name="Dai P."/>
            <person name="Han X."/>
            <person name="Huang E."/>
            <person name="Gao Y."/>
            <person name="Liu J."/>
            <person name="Shao H."/>
            <person name="Ye R."/>
            <person name="Li L."/>
            <person name="Wei W."/>
            <person name="Wang X."/>
            <person name="Wang C."/>
            <person name="Yang T."/>
            <person name="Huo Q."/>
            <person name="Li W."/>
            <person name="Guo W."/>
            <person name="Chen H."/>
            <person name="Zhou L."/>
            <person name="Ni X."/>
            <person name="Tian J."/>
            <person name="Zhou Y."/>
            <person name="Sheng Y."/>
            <person name="Liu T."/>
            <person name="Pan Y."/>
            <person name="Xia L."/>
            <person name="Li J."/>
            <person name="Zhao F."/>
            <person name="Cao W."/>
        </authorList>
    </citation>
    <scope>NUCLEOTIDE SEQUENCE</scope>
    <source>
        <strain evidence="1">Dsil-2018</strain>
    </source>
</reference>
<dbReference type="Proteomes" id="UP000821865">
    <property type="component" value="Chromosome 7"/>
</dbReference>
<name>A0ACB8CG59_DERSI</name>